<evidence type="ECO:0000256" key="3">
    <source>
        <dbReference type="ARBA" id="ARBA00012374"/>
    </source>
</evidence>
<reference evidence="15 16" key="1">
    <citation type="journal article" date="2017" name="ISME J.">
        <title>Energy and carbon metabolisms in a deep terrestrial subsurface fluid microbial community.</title>
        <authorList>
            <person name="Momper L."/>
            <person name="Jungbluth S.P."/>
            <person name="Lee M.D."/>
            <person name="Amend J.P."/>
        </authorList>
    </citation>
    <scope>NUCLEOTIDE SEQUENCE [LARGE SCALE GENOMIC DNA]</scope>
    <source>
        <strain evidence="15">SURF_29</strain>
    </source>
</reference>
<evidence type="ECO:0000256" key="4">
    <source>
        <dbReference type="ARBA" id="ARBA00021581"/>
    </source>
</evidence>
<feature type="transmembrane region" description="Helical" evidence="14">
    <location>
        <begin position="228"/>
        <end position="249"/>
    </location>
</feature>
<dbReference type="EC" id="3.6.1.27" evidence="3 14"/>
<dbReference type="AlphaFoldDB" id="A0A419DCH7"/>
<proteinExistence type="inferred from homology"/>
<evidence type="ECO:0000313" key="15">
    <source>
        <dbReference type="EMBL" id="RJO60762.1"/>
    </source>
</evidence>
<evidence type="ECO:0000256" key="6">
    <source>
        <dbReference type="ARBA" id="ARBA00022692"/>
    </source>
</evidence>
<keyword evidence="6 14" id="KW-0812">Transmembrane</keyword>
<dbReference type="GO" id="GO:0005886">
    <property type="term" value="C:plasma membrane"/>
    <property type="evidence" value="ECO:0007669"/>
    <property type="project" value="UniProtKB-SubCell"/>
</dbReference>
<evidence type="ECO:0000256" key="9">
    <source>
        <dbReference type="ARBA" id="ARBA00023136"/>
    </source>
</evidence>
<evidence type="ECO:0000313" key="16">
    <source>
        <dbReference type="Proteomes" id="UP000285655"/>
    </source>
</evidence>
<comment type="similarity">
    <text evidence="2 14">Belongs to the UppP family.</text>
</comment>
<keyword evidence="5 14" id="KW-1003">Cell membrane</keyword>
<dbReference type="PANTHER" id="PTHR30622:SF4">
    <property type="entry name" value="UNDECAPRENYL-DIPHOSPHATASE"/>
    <property type="match status" value="1"/>
</dbReference>
<name>A0A419DCH7_9BACT</name>
<comment type="subcellular location">
    <subcellularLocation>
        <location evidence="1 14">Cell membrane</location>
        <topology evidence="1 14">Multi-pass membrane protein</topology>
    </subcellularLocation>
</comment>
<keyword evidence="14" id="KW-0133">Cell shape</keyword>
<organism evidence="15 16">
    <name type="scientific">candidate division WS5 bacterium</name>
    <dbReference type="NCBI Taxonomy" id="2093353"/>
    <lineage>
        <taxon>Bacteria</taxon>
        <taxon>candidate division WS5</taxon>
    </lineage>
</organism>
<comment type="catalytic activity">
    <reaction evidence="13 14">
        <text>di-trans,octa-cis-undecaprenyl diphosphate + H2O = di-trans,octa-cis-undecaprenyl phosphate + phosphate + H(+)</text>
        <dbReference type="Rhea" id="RHEA:28094"/>
        <dbReference type="ChEBI" id="CHEBI:15377"/>
        <dbReference type="ChEBI" id="CHEBI:15378"/>
        <dbReference type="ChEBI" id="CHEBI:43474"/>
        <dbReference type="ChEBI" id="CHEBI:58405"/>
        <dbReference type="ChEBI" id="CHEBI:60392"/>
        <dbReference type="EC" id="3.6.1.27"/>
    </reaction>
</comment>
<evidence type="ECO:0000256" key="8">
    <source>
        <dbReference type="ARBA" id="ARBA00022989"/>
    </source>
</evidence>
<dbReference type="HAMAP" id="MF_01006">
    <property type="entry name" value="Undec_diphosphatase"/>
    <property type="match status" value="1"/>
</dbReference>
<evidence type="ECO:0000256" key="10">
    <source>
        <dbReference type="ARBA" id="ARBA00023251"/>
    </source>
</evidence>
<dbReference type="Proteomes" id="UP000285655">
    <property type="component" value="Unassembled WGS sequence"/>
</dbReference>
<feature type="transmembrane region" description="Helical" evidence="14">
    <location>
        <begin position="41"/>
        <end position="59"/>
    </location>
</feature>
<feature type="transmembrane region" description="Helical" evidence="14">
    <location>
        <begin position="261"/>
        <end position="281"/>
    </location>
</feature>
<comment type="function">
    <text evidence="14">Catalyzes the dephosphorylation of undecaprenyl diphosphate (UPP). Confers resistance to bacitracin.</text>
</comment>
<dbReference type="EMBL" id="QZJW01000039">
    <property type="protein sequence ID" value="RJO60762.1"/>
    <property type="molecule type" value="Genomic_DNA"/>
</dbReference>
<dbReference type="InterPro" id="IPR003824">
    <property type="entry name" value="UppP"/>
</dbReference>
<accession>A0A419DCH7</accession>
<dbReference type="GO" id="GO:0009252">
    <property type="term" value="P:peptidoglycan biosynthetic process"/>
    <property type="evidence" value="ECO:0007669"/>
    <property type="project" value="UniProtKB-KW"/>
</dbReference>
<keyword evidence="7 14" id="KW-0378">Hydrolase</keyword>
<keyword evidence="10 14" id="KW-0046">Antibiotic resistance</keyword>
<comment type="caution">
    <text evidence="15">The sequence shown here is derived from an EMBL/GenBank/DDBJ whole genome shotgun (WGS) entry which is preliminary data.</text>
</comment>
<protein>
    <recommendedName>
        <fullName evidence="4 14">Undecaprenyl-diphosphatase</fullName>
        <ecNumber evidence="3 14">3.6.1.27</ecNumber>
    </recommendedName>
    <alternativeName>
        <fullName evidence="12 14">Bacitracin resistance protein</fullName>
    </alternativeName>
    <alternativeName>
        <fullName evidence="11 14">Undecaprenyl pyrophosphate phosphatase</fullName>
    </alternativeName>
</protein>
<evidence type="ECO:0000256" key="7">
    <source>
        <dbReference type="ARBA" id="ARBA00022801"/>
    </source>
</evidence>
<dbReference type="GO" id="GO:0050380">
    <property type="term" value="F:undecaprenyl-diphosphatase activity"/>
    <property type="evidence" value="ECO:0007669"/>
    <property type="project" value="UniProtKB-UniRule"/>
</dbReference>
<evidence type="ECO:0000256" key="2">
    <source>
        <dbReference type="ARBA" id="ARBA00010621"/>
    </source>
</evidence>
<keyword evidence="8 14" id="KW-1133">Transmembrane helix</keyword>
<evidence type="ECO:0000256" key="11">
    <source>
        <dbReference type="ARBA" id="ARBA00032707"/>
    </source>
</evidence>
<dbReference type="GO" id="GO:0008360">
    <property type="term" value="P:regulation of cell shape"/>
    <property type="evidence" value="ECO:0007669"/>
    <property type="project" value="UniProtKB-KW"/>
</dbReference>
<keyword evidence="14" id="KW-0961">Cell wall biogenesis/degradation</keyword>
<feature type="transmembrane region" description="Helical" evidence="14">
    <location>
        <begin position="293"/>
        <end position="310"/>
    </location>
</feature>
<evidence type="ECO:0000256" key="12">
    <source>
        <dbReference type="ARBA" id="ARBA00032932"/>
    </source>
</evidence>
<keyword evidence="14" id="KW-0573">Peptidoglycan synthesis</keyword>
<feature type="transmembrane region" description="Helical" evidence="14">
    <location>
        <begin position="116"/>
        <end position="132"/>
    </location>
</feature>
<keyword evidence="9 14" id="KW-0472">Membrane</keyword>
<evidence type="ECO:0000256" key="14">
    <source>
        <dbReference type="HAMAP-Rule" id="MF_01006"/>
    </source>
</evidence>
<dbReference type="Pfam" id="PF02673">
    <property type="entry name" value="BacA"/>
    <property type="match status" value="2"/>
</dbReference>
<evidence type="ECO:0000256" key="5">
    <source>
        <dbReference type="ARBA" id="ARBA00022475"/>
    </source>
</evidence>
<evidence type="ECO:0000256" key="13">
    <source>
        <dbReference type="ARBA" id="ARBA00047594"/>
    </source>
</evidence>
<gene>
    <name evidence="14" type="primary">uppP</name>
    <name evidence="15" type="ORF">C4544_04465</name>
</gene>
<dbReference type="GO" id="GO:0071555">
    <property type="term" value="P:cell wall organization"/>
    <property type="evidence" value="ECO:0007669"/>
    <property type="project" value="UniProtKB-KW"/>
</dbReference>
<dbReference type="PANTHER" id="PTHR30622">
    <property type="entry name" value="UNDECAPRENYL-DIPHOSPHATASE"/>
    <property type="match status" value="1"/>
</dbReference>
<dbReference type="GO" id="GO:0046677">
    <property type="term" value="P:response to antibiotic"/>
    <property type="evidence" value="ECO:0007669"/>
    <property type="project" value="UniProtKB-UniRule"/>
</dbReference>
<sequence length="311" mass="34344">MDIFQAVFLGIVQGVTEVLPISSSGHLVLVPWLFDFEDPGLAFNVALHIGTLFAILAYFRKDWVGIIRGFFAGLKGGKFDKADEKLPLFIVFATIPGVLAGYFLNDLAENSFRSPYLVAFNLVFFGFVLLLAEKSSSSLSSRAKSRDPLKKDSELDSRLRGNDEDKRKGFLHLLLCSVGRNDNKEIKDLNWKNALITGIAQAMAIVPGVSRSGITISAGMFQGFTREAAARFSFLISAPIILGAGVYEMRKIPIEGYTSDVFWAGLASSVIASFITVKFLMSFVKNHNLNIFAYYRFFLAGIILLIYFIGS</sequence>
<comment type="miscellaneous">
    <text evidence="14">Bacitracin is thought to be involved in the inhibition of peptidoglycan synthesis by sequestering undecaprenyl diphosphate, thereby reducing the pool of lipid carrier available.</text>
</comment>
<feature type="transmembrane region" description="Helical" evidence="14">
    <location>
        <begin position="86"/>
        <end position="104"/>
    </location>
</feature>
<evidence type="ECO:0000256" key="1">
    <source>
        <dbReference type="ARBA" id="ARBA00004651"/>
    </source>
</evidence>